<reference evidence="4" key="1">
    <citation type="journal article" date="2008" name="Nature">
        <title>The amphioxus genome and the evolution of the chordate karyotype.</title>
        <authorList>
            <consortium name="US DOE Joint Genome Institute (JGI-PGF)"/>
            <person name="Putnam N.H."/>
            <person name="Butts T."/>
            <person name="Ferrier D.E.K."/>
            <person name="Furlong R.F."/>
            <person name="Hellsten U."/>
            <person name="Kawashima T."/>
            <person name="Robinson-Rechavi M."/>
            <person name="Shoguchi E."/>
            <person name="Terry A."/>
            <person name="Yu J.-K."/>
            <person name="Benito-Gutierrez E.L."/>
            <person name="Dubchak I."/>
            <person name="Garcia-Fernandez J."/>
            <person name="Gibson-Brown J.J."/>
            <person name="Grigoriev I.V."/>
            <person name="Horton A.C."/>
            <person name="de Jong P.J."/>
            <person name="Jurka J."/>
            <person name="Kapitonov V.V."/>
            <person name="Kohara Y."/>
            <person name="Kuroki Y."/>
            <person name="Lindquist E."/>
            <person name="Lucas S."/>
            <person name="Osoegawa K."/>
            <person name="Pennacchio L.A."/>
            <person name="Salamov A.A."/>
            <person name="Satou Y."/>
            <person name="Sauka-Spengler T."/>
            <person name="Schmutz J."/>
            <person name="Shin-I T."/>
            <person name="Toyoda A."/>
            <person name="Bronner-Fraser M."/>
            <person name="Fujiyama A."/>
            <person name="Holland L.Z."/>
            <person name="Holland P.W.H."/>
            <person name="Satoh N."/>
            <person name="Rokhsar D.S."/>
        </authorList>
    </citation>
    <scope>NUCLEOTIDE SEQUENCE [LARGE SCALE GENOMIC DNA]</scope>
    <source>
        <strain evidence="4">S238N-H82</strain>
        <tissue evidence="4">Testes</tissue>
    </source>
</reference>
<evidence type="ECO:0000259" key="3">
    <source>
        <dbReference type="PROSITE" id="PS50104"/>
    </source>
</evidence>
<dbReference type="InterPro" id="IPR000157">
    <property type="entry name" value="TIR_dom"/>
</dbReference>
<name>C3XRJ6_BRAFL</name>
<dbReference type="Gene3D" id="3.40.50.10140">
    <property type="entry name" value="Toll/interleukin-1 receptor homology (TIR) domain"/>
    <property type="match status" value="1"/>
</dbReference>
<dbReference type="GO" id="GO:0007165">
    <property type="term" value="P:signal transduction"/>
    <property type="evidence" value="ECO:0007669"/>
    <property type="project" value="InterPro"/>
</dbReference>
<dbReference type="PROSITE" id="PS50104">
    <property type="entry name" value="TIR"/>
    <property type="match status" value="1"/>
</dbReference>
<dbReference type="InterPro" id="IPR011990">
    <property type="entry name" value="TPR-like_helical_dom_sf"/>
</dbReference>
<feature type="region of interest" description="Disordered" evidence="2">
    <location>
        <begin position="526"/>
        <end position="551"/>
    </location>
</feature>
<dbReference type="SMART" id="SM00255">
    <property type="entry name" value="TIR"/>
    <property type="match status" value="1"/>
</dbReference>
<dbReference type="PANTHER" id="PTHR16253:SF0">
    <property type="entry name" value="TETRATRICOPEPTIDE REPEAT PROTEIN 22"/>
    <property type="match status" value="1"/>
</dbReference>
<organism>
    <name type="scientific">Branchiostoma floridae</name>
    <name type="common">Florida lancelet</name>
    <name type="synonym">Amphioxus</name>
    <dbReference type="NCBI Taxonomy" id="7739"/>
    <lineage>
        <taxon>Eukaryota</taxon>
        <taxon>Metazoa</taxon>
        <taxon>Chordata</taxon>
        <taxon>Cephalochordata</taxon>
        <taxon>Leptocardii</taxon>
        <taxon>Amphioxiformes</taxon>
        <taxon>Branchiostomatidae</taxon>
        <taxon>Branchiostoma</taxon>
    </lineage>
</organism>
<proteinExistence type="predicted"/>
<dbReference type="SUPFAM" id="SSF48452">
    <property type="entry name" value="TPR-like"/>
    <property type="match status" value="2"/>
</dbReference>
<dbReference type="AlphaFoldDB" id="C3XRJ6"/>
<dbReference type="InterPro" id="IPR042342">
    <property type="entry name" value="TTC22"/>
</dbReference>
<dbReference type="PANTHER" id="PTHR16253">
    <property type="entry name" value="TETRATRICOPEPTIDE REPEAT PROTEIN 22"/>
    <property type="match status" value="1"/>
</dbReference>
<feature type="region of interest" description="Disordered" evidence="2">
    <location>
        <begin position="691"/>
        <end position="713"/>
    </location>
</feature>
<dbReference type="EMBL" id="GG666456">
    <property type="protein sequence ID" value="EEN69314.1"/>
    <property type="molecule type" value="Genomic_DNA"/>
</dbReference>
<feature type="repeat" description="TPR" evidence="1">
    <location>
        <begin position="293"/>
        <end position="326"/>
    </location>
</feature>
<keyword evidence="1" id="KW-0802">TPR repeat</keyword>
<accession>C3XRJ6</accession>
<dbReference type="Gene3D" id="1.25.40.10">
    <property type="entry name" value="Tetratricopeptide repeat domain"/>
    <property type="match status" value="1"/>
</dbReference>
<evidence type="ECO:0000256" key="1">
    <source>
        <dbReference type="PROSITE-ProRule" id="PRU00339"/>
    </source>
</evidence>
<evidence type="ECO:0000313" key="4">
    <source>
        <dbReference type="EMBL" id="EEN69314.1"/>
    </source>
</evidence>
<feature type="compositionally biased region" description="Polar residues" evidence="2">
    <location>
        <begin position="531"/>
        <end position="544"/>
    </location>
</feature>
<gene>
    <name evidence="4" type="ORF">BRAFLDRAFT_68271</name>
</gene>
<evidence type="ECO:0000256" key="2">
    <source>
        <dbReference type="SAM" id="MobiDB-lite"/>
    </source>
</evidence>
<protein>
    <recommendedName>
        <fullName evidence="3">TIR domain-containing protein</fullName>
    </recommendedName>
</protein>
<dbReference type="SUPFAM" id="SSF52200">
    <property type="entry name" value="Toll/Interleukin receptor TIR domain"/>
    <property type="match status" value="1"/>
</dbReference>
<feature type="domain" description="TIR" evidence="3">
    <location>
        <begin position="561"/>
        <end position="711"/>
    </location>
</feature>
<dbReference type="Pfam" id="PF01582">
    <property type="entry name" value="TIR"/>
    <property type="match status" value="1"/>
</dbReference>
<dbReference type="eggNOG" id="KOG4641">
    <property type="taxonomic scope" value="Eukaryota"/>
</dbReference>
<dbReference type="InParanoid" id="C3XRJ6"/>
<dbReference type="InterPro" id="IPR019734">
    <property type="entry name" value="TPR_rpt"/>
</dbReference>
<dbReference type="InterPro" id="IPR035897">
    <property type="entry name" value="Toll_tir_struct_dom_sf"/>
</dbReference>
<dbReference type="PROSITE" id="PS50005">
    <property type="entry name" value="TPR"/>
    <property type="match status" value="1"/>
</dbReference>
<sequence length="713" mass="82178">MAAGGLLSPVPTPGFFHLDLFIKDTKDVSQRYDELKARLNLEKGPMESAITNLLSVSAFYKLGGQTDALDFLEDLTKKDENNLDAIANKQFIYGQLMRARDEMVCKDRLQELLSDESDAATARNARCFAEQGYALAFVRDDSKDTVSKIRQAISLFRTAQSLVSNVGIDVVSEEERLVWKHHLGRAYWRLDDLRVHAENKATLSHMNGDRKEGLLEAQQLFIEVSKMDRSWKHSRFYIARAWGMLGTLEHKCREKCEHYQSPDYLVRQIPQTEGPGLEWGCYKKALEINPADYEVYRRFGQSYSRERLYENARQMLDTSIDIMPEKTSNWFAYYSRSRLNLFQYDMLMRRWRRVGSPPPDKQLLQRAKQDAIASCDGVTTHFNTFLLGKPEHDGVLRLRENTEAAESYKRAVESDERTYYSNFNGVLRSLMVLHGSEDHHRVHYIAELAFWINEGYKKYEDIRRPIRYCVYKFGSQMIQVCRHLIDDGNFQLARIFLRCFKQEDDIESYTAAALLISEIPEDDEHEASGAVSRSSTGQPEQEVSSKPAPVRVENSRCSDEFHYDFFVLHSSKDDGWVDYVLVPALEVDWGFKGCVADRDFEPGKSVFDNIIYSIENSYKTLLILTPNFVTSEWCKYETEQVLMESLKSKSGRVIPIMLHECDVPASVTHLDASRDAIGCYDWLKLKEALEKSPPTEADQEKQIVGSLRDMTLK</sequence>